<gene>
    <name evidence="2" type="ORF">GGX14DRAFT_404188</name>
</gene>
<evidence type="ECO:0000313" key="3">
    <source>
        <dbReference type="Proteomes" id="UP001219525"/>
    </source>
</evidence>
<feature type="region of interest" description="Disordered" evidence="1">
    <location>
        <begin position="47"/>
        <end position="73"/>
    </location>
</feature>
<proteinExistence type="predicted"/>
<feature type="region of interest" description="Disordered" evidence="1">
    <location>
        <begin position="90"/>
        <end position="120"/>
    </location>
</feature>
<dbReference type="Proteomes" id="UP001219525">
    <property type="component" value="Unassembled WGS sequence"/>
</dbReference>
<evidence type="ECO:0000313" key="2">
    <source>
        <dbReference type="EMBL" id="KAJ7195042.1"/>
    </source>
</evidence>
<accession>A0AAD6UV25</accession>
<dbReference type="EMBL" id="JARJCW010000093">
    <property type="protein sequence ID" value="KAJ7195042.1"/>
    <property type="molecule type" value="Genomic_DNA"/>
</dbReference>
<keyword evidence="3" id="KW-1185">Reference proteome</keyword>
<reference evidence="2" key="1">
    <citation type="submission" date="2023-03" db="EMBL/GenBank/DDBJ databases">
        <title>Massive genome expansion in bonnet fungi (Mycena s.s.) driven by repeated elements and novel gene families across ecological guilds.</title>
        <authorList>
            <consortium name="Lawrence Berkeley National Laboratory"/>
            <person name="Harder C.B."/>
            <person name="Miyauchi S."/>
            <person name="Viragh M."/>
            <person name="Kuo A."/>
            <person name="Thoen E."/>
            <person name="Andreopoulos B."/>
            <person name="Lu D."/>
            <person name="Skrede I."/>
            <person name="Drula E."/>
            <person name="Henrissat B."/>
            <person name="Morin E."/>
            <person name="Kohler A."/>
            <person name="Barry K."/>
            <person name="LaButti K."/>
            <person name="Morin E."/>
            <person name="Salamov A."/>
            <person name="Lipzen A."/>
            <person name="Mereny Z."/>
            <person name="Hegedus B."/>
            <person name="Baldrian P."/>
            <person name="Stursova M."/>
            <person name="Weitz H."/>
            <person name="Taylor A."/>
            <person name="Grigoriev I.V."/>
            <person name="Nagy L.G."/>
            <person name="Martin F."/>
            <person name="Kauserud H."/>
        </authorList>
    </citation>
    <scope>NUCLEOTIDE SEQUENCE</scope>
    <source>
        <strain evidence="2">9144</strain>
    </source>
</reference>
<sequence>MYMNWVHEPNVREKGFTGILLGIADGSWDASWSGGGINNLKLSSVNLEQKRRPDEEEEKKEDNRTAAANDNSCTAAEAPLPYSWFLKQRSNRRRKTSRAFIDGGSGTGRWLNADTPAARL</sequence>
<organism evidence="2 3">
    <name type="scientific">Mycena pura</name>
    <dbReference type="NCBI Taxonomy" id="153505"/>
    <lineage>
        <taxon>Eukaryota</taxon>
        <taxon>Fungi</taxon>
        <taxon>Dikarya</taxon>
        <taxon>Basidiomycota</taxon>
        <taxon>Agaricomycotina</taxon>
        <taxon>Agaricomycetes</taxon>
        <taxon>Agaricomycetidae</taxon>
        <taxon>Agaricales</taxon>
        <taxon>Marasmiineae</taxon>
        <taxon>Mycenaceae</taxon>
        <taxon>Mycena</taxon>
    </lineage>
</organism>
<comment type="caution">
    <text evidence="2">The sequence shown here is derived from an EMBL/GenBank/DDBJ whole genome shotgun (WGS) entry which is preliminary data.</text>
</comment>
<protein>
    <submittedName>
        <fullName evidence="2">Uncharacterized protein</fullName>
    </submittedName>
</protein>
<feature type="compositionally biased region" description="Basic and acidic residues" evidence="1">
    <location>
        <begin position="48"/>
        <end position="64"/>
    </location>
</feature>
<name>A0AAD6UV25_9AGAR</name>
<dbReference type="AlphaFoldDB" id="A0AAD6UV25"/>
<evidence type="ECO:0000256" key="1">
    <source>
        <dbReference type="SAM" id="MobiDB-lite"/>
    </source>
</evidence>